<evidence type="ECO:0000256" key="9">
    <source>
        <dbReference type="ARBA" id="ARBA00023136"/>
    </source>
</evidence>
<keyword evidence="3" id="KW-0813">Transport</keyword>
<evidence type="ECO:0000256" key="7">
    <source>
        <dbReference type="ARBA" id="ARBA00023053"/>
    </source>
</evidence>
<evidence type="ECO:0000256" key="6">
    <source>
        <dbReference type="ARBA" id="ARBA00022989"/>
    </source>
</evidence>
<feature type="transmembrane region" description="Helical" evidence="12">
    <location>
        <begin position="403"/>
        <end position="420"/>
    </location>
</feature>
<feature type="transmembrane region" description="Helical" evidence="12">
    <location>
        <begin position="152"/>
        <end position="169"/>
    </location>
</feature>
<feature type="transmembrane region" description="Helical" evidence="12">
    <location>
        <begin position="6"/>
        <end position="23"/>
    </location>
</feature>
<dbReference type="Gene3D" id="1.20.1730.10">
    <property type="entry name" value="Sodium/glucose cotransporter"/>
    <property type="match status" value="1"/>
</dbReference>
<dbReference type="Proteomes" id="UP001205603">
    <property type="component" value="Unassembled WGS sequence"/>
</dbReference>
<dbReference type="InterPro" id="IPR051163">
    <property type="entry name" value="Sodium:Solute_Symporter_SSF"/>
</dbReference>
<keyword evidence="10" id="KW-0739">Sodium transport</keyword>
<feature type="transmembrane region" description="Helical" evidence="12">
    <location>
        <begin position="460"/>
        <end position="477"/>
    </location>
</feature>
<keyword evidence="5 12" id="KW-0812">Transmembrane</keyword>
<dbReference type="InterPro" id="IPR038377">
    <property type="entry name" value="Na/Glc_symporter_sf"/>
</dbReference>
<evidence type="ECO:0000256" key="4">
    <source>
        <dbReference type="ARBA" id="ARBA00022475"/>
    </source>
</evidence>
<keyword evidence="8" id="KW-0406">Ion transport</keyword>
<protein>
    <submittedName>
        <fullName evidence="13">Sodium:solute symporter</fullName>
    </submittedName>
</protein>
<evidence type="ECO:0000313" key="13">
    <source>
        <dbReference type="EMBL" id="MCP9611470.1"/>
    </source>
</evidence>
<dbReference type="PROSITE" id="PS50283">
    <property type="entry name" value="NA_SOLUT_SYMP_3"/>
    <property type="match status" value="1"/>
</dbReference>
<dbReference type="InterPro" id="IPR001734">
    <property type="entry name" value="Na/solute_symporter"/>
</dbReference>
<feature type="transmembrane region" description="Helical" evidence="12">
    <location>
        <begin position="44"/>
        <end position="65"/>
    </location>
</feature>
<feature type="transmembrane region" description="Helical" evidence="12">
    <location>
        <begin position="316"/>
        <end position="337"/>
    </location>
</feature>
<feature type="transmembrane region" description="Helical" evidence="12">
    <location>
        <begin position="119"/>
        <end position="146"/>
    </location>
</feature>
<keyword evidence="6 12" id="KW-1133">Transmembrane helix</keyword>
<reference evidence="13 14" key="1">
    <citation type="submission" date="2022-07" db="EMBL/GenBank/DDBJ databases">
        <title>Fecal culturing of patients with breast cancer.</title>
        <authorList>
            <person name="Teng N.M.Y."/>
            <person name="Kiu R."/>
            <person name="Evans R."/>
            <person name="Baker D.J."/>
            <person name="Zenner C."/>
            <person name="Robinson S.D."/>
            <person name="Hall L.J."/>
        </authorList>
    </citation>
    <scope>NUCLEOTIDE SEQUENCE [LARGE SCALE GENOMIC DNA]</scope>
    <source>
        <strain evidence="13 14">LH1063</strain>
    </source>
</reference>
<keyword evidence="14" id="KW-1185">Reference proteome</keyword>
<keyword evidence="7" id="KW-0915">Sodium</keyword>
<organism evidence="13 14">
    <name type="scientific">Coprobacter tertius</name>
    <dbReference type="NCBI Taxonomy" id="2944915"/>
    <lineage>
        <taxon>Bacteria</taxon>
        <taxon>Pseudomonadati</taxon>
        <taxon>Bacteroidota</taxon>
        <taxon>Bacteroidia</taxon>
        <taxon>Bacteroidales</taxon>
        <taxon>Barnesiellaceae</taxon>
        <taxon>Coprobacter</taxon>
    </lineage>
</organism>
<proteinExistence type="inferred from homology"/>
<feature type="transmembrane region" description="Helical" evidence="12">
    <location>
        <begin position="77"/>
        <end position="98"/>
    </location>
</feature>
<feature type="transmembrane region" description="Helical" evidence="12">
    <location>
        <begin position="234"/>
        <end position="251"/>
    </location>
</feature>
<accession>A0ABT1MFQ6</accession>
<evidence type="ECO:0000256" key="11">
    <source>
        <dbReference type="RuleBase" id="RU362091"/>
    </source>
</evidence>
<evidence type="ECO:0000256" key="12">
    <source>
        <dbReference type="SAM" id="Phobius"/>
    </source>
</evidence>
<gene>
    <name evidence="13" type="ORF">NMU02_05135</name>
</gene>
<evidence type="ECO:0000313" key="14">
    <source>
        <dbReference type="Proteomes" id="UP001205603"/>
    </source>
</evidence>
<dbReference type="EMBL" id="JANDHW010000004">
    <property type="protein sequence ID" value="MCP9611470.1"/>
    <property type="molecule type" value="Genomic_DNA"/>
</dbReference>
<comment type="subcellular location">
    <subcellularLocation>
        <location evidence="1">Cell membrane</location>
        <topology evidence="1">Multi-pass membrane protein</topology>
    </subcellularLocation>
</comment>
<dbReference type="CDD" id="cd10326">
    <property type="entry name" value="SLC5sbd_NIS-like"/>
    <property type="match status" value="1"/>
</dbReference>
<dbReference type="Pfam" id="PF00474">
    <property type="entry name" value="SSF"/>
    <property type="match status" value="1"/>
</dbReference>
<sequence>MNGIAILVILAIYFGVLMLISFLTGRKSDNEAFFIGGKKSPWMLVAFGMIGTSISGVTFVSVPGMPLSIDMTYMQTVLGFSLGYFVIAHVLLPLYYRLNLTSIYTYLDDRFGHKAYKTGASFFLLSKIIGAAARLYIVVLILQRFVFDQWHIPFFITSCLIIAMIWLYSHKSGIKTIVWTDALQTFFLLGALVMIIWQLMSRMQLDITGVFETVRHSEMSKIFVFDDWQSRQNFLKQFLSGIFITIVMTGLDQDMMQKNLSIRTLKASQKNMYFYGLAFIPVNLLFLTLGILLINYAHQTSISIPLLSDEILPLFATQYLGTPVLICFCIGIIAAAFSSADSALTALTTSFCIDILEVKSMPSHKAILWRKRIHILISVLFVFIILLIKVLNDKSIIDAIYTIAGYTYGPLLGLFAFGMFTRKQPIDRFIPFIAILSPLLCYFTDRFCILRFGYYFGYELLILNAFLTFTGLWVVSVKKLKKISIHKV</sequence>
<evidence type="ECO:0000256" key="3">
    <source>
        <dbReference type="ARBA" id="ARBA00022448"/>
    </source>
</evidence>
<name>A0ABT1MFQ6_9BACT</name>
<comment type="caution">
    <text evidence="13">The sequence shown here is derived from an EMBL/GenBank/DDBJ whole genome shotgun (WGS) entry which is preliminary data.</text>
</comment>
<feature type="transmembrane region" description="Helical" evidence="12">
    <location>
        <begin position="181"/>
        <end position="200"/>
    </location>
</feature>
<keyword evidence="9 12" id="KW-0472">Membrane</keyword>
<comment type="similarity">
    <text evidence="2 11">Belongs to the sodium:solute symporter (SSF) (TC 2.A.21) family.</text>
</comment>
<keyword evidence="4" id="KW-1003">Cell membrane</keyword>
<evidence type="ECO:0000256" key="5">
    <source>
        <dbReference type="ARBA" id="ARBA00022692"/>
    </source>
</evidence>
<feature type="transmembrane region" description="Helical" evidence="12">
    <location>
        <begin position="373"/>
        <end position="391"/>
    </location>
</feature>
<dbReference type="RefSeq" id="WP_255026288.1">
    <property type="nucleotide sequence ID" value="NZ_JANDHW010000004.1"/>
</dbReference>
<feature type="transmembrane region" description="Helical" evidence="12">
    <location>
        <begin position="272"/>
        <end position="296"/>
    </location>
</feature>
<feature type="transmembrane region" description="Helical" evidence="12">
    <location>
        <begin position="432"/>
        <end position="454"/>
    </location>
</feature>
<evidence type="ECO:0000256" key="10">
    <source>
        <dbReference type="ARBA" id="ARBA00023201"/>
    </source>
</evidence>
<evidence type="ECO:0000256" key="2">
    <source>
        <dbReference type="ARBA" id="ARBA00006434"/>
    </source>
</evidence>
<evidence type="ECO:0000256" key="8">
    <source>
        <dbReference type="ARBA" id="ARBA00023065"/>
    </source>
</evidence>
<dbReference type="PANTHER" id="PTHR42985:SF47">
    <property type="entry name" value="INTEGRAL MEMBRANE TRANSPORT PROTEIN"/>
    <property type="match status" value="1"/>
</dbReference>
<dbReference type="PANTHER" id="PTHR42985">
    <property type="entry name" value="SODIUM-COUPLED MONOCARBOXYLATE TRANSPORTER"/>
    <property type="match status" value="1"/>
</dbReference>
<evidence type="ECO:0000256" key="1">
    <source>
        <dbReference type="ARBA" id="ARBA00004651"/>
    </source>
</evidence>